<keyword evidence="3" id="KW-0560">Oxidoreductase</keyword>
<dbReference type="Proteomes" id="UP000440694">
    <property type="component" value="Unassembled WGS sequence"/>
</dbReference>
<dbReference type="Pfam" id="PF03060">
    <property type="entry name" value="NMO"/>
    <property type="match status" value="2"/>
</dbReference>
<dbReference type="InterPro" id="IPR004136">
    <property type="entry name" value="NMO"/>
</dbReference>
<evidence type="ECO:0000256" key="4">
    <source>
        <dbReference type="SAM" id="SignalP"/>
    </source>
</evidence>
<feature type="chain" id="PRO_5026119806" evidence="4">
    <location>
        <begin position="26"/>
        <end position="325"/>
    </location>
</feature>
<evidence type="ECO:0000313" key="6">
    <source>
        <dbReference type="Proteomes" id="UP000440694"/>
    </source>
</evidence>
<dbReference type="GO" id="GO:0018580">
    <property type="term" value="F:nitronate monooxygenase activity"/>
    <property type="evidence" value="ECO:0007669"/>
    <property type="project" value="InterPro"/>
</dbReference>
<comment type="caution">
    <text evidence="5">The sequence shown here is derived from an EMBL/GenBank/DDBJ whole genome shotgun (WGS) entry which is preliminary data.</text>
</comment>
<gene>
    <name evidence="5" type="ORF">GIW81_05090</name>
</gene>
<protein>
    <submittedName>
        <fullName evidence="5">Nitronate monooxygenase</fullName>
    </submittedName>
</protein>
<sequence length="325" mass="34101">MALTTRLTRALGIAYPIISAPMAFAAGGRLAAAVSGAGALGLIGGGYGDKDWLEAEFRNAGNAAVGCGFITWSLKKQPQLLDAALAHKPRAIFLSFGDPETFARQVKDSGARLICQVQTRRDAERAIGCGADIVVAQGSEAGGHGEIRATMTLVPEVADLIAAKSPETLLCAAGGIADGRGLAAALMLGADGVLVGSRLWASHEANVSPRMHDAALAATGDDTVRSQVMDLARKLDWPHRYTARVLRNAFIERWHGREAELVAVADEEAAKYRQAWAEGDPEGSNTFIGEAAGLIHGIEPASVIIDRMVREAADRITGGARELVS</sequence>
<reference evidence="5 6" key="1">
    <citation type="submission" date="2019-11" db="EMBL/GenBank/DDBJ databases">
        <title>Identification of a novel strain.</title>
        <authorList>
            <person name="Xu Q."/>
            <person name="Wang G."/>
        </authorList>
    </citation>
    <scope>NUCLEOTIDE SEQUENCE [LARGE SCALE GENOMIC DNA]</scope>
    <source>
        <strain evidence="6">xq</strain>
    </source>
</reference>
<proteinExistence type="predicted"/>
<accession>A0A6I3KGT1</accession>
<keyword evidence="6" id="KW-1185">Reference proteome</keyword>
<evidence type="ECO:0000313" key="5">
    <source>
        <dbReference type="EMBL" id="MTD93708.1"/>
    </source>
</evidence>
<dbReference type="SUPFAM" id="SSF51412">
    <property type="entry name" value="Inosine monophosphate dehydrogenase (IMPDH)"/>
    <property type="match status" value="1"/>
</dbReference>
<evidence type="ECO:0000256" key="1">
    <source>
        <dbReference type="ARBA" id="ARBA00022630"/>
    </source>
</evidence>
<dbReference type="PANTHER" id="PTHR32332:SF31">
    <property type="entry name" value="2-NITROPROPANE DIOXYGENASE FAMILY, PUTATIVE (AFU_ORTHOLOGUE AFUA_2G09850)-RELATED"/>
    <property type="match status" value="1"/>
</dbReference>
<dbReference type="InterPro" id="IPR013785">
    <property type="entry name" value="Aldolase_TIM"/>
</dbReference>
<keyword evidence="1" id="KW-0285">Flavoprotein</keyword>
<keyword evidence="5" id="KW-0503">Monooxygenase</keyword>
<keyword evidence="2" id="KW-0288">FMN</keyword>
<dbReference type="PANTHER" id="PTHR32332">
    <property type="entry name" value="2-NITROPROPANE DIOXYGENASE"/>
    <property type="match status" value="1"/>
</dbReference>
<dbReference type="CDD" id="cd04730">
    <property type="entry name" value="NPD_like"/>
    <property type="match status" value="1"/>
</dbReference>
<feature type="signal peptide" evidence="4">
    <location>
        <begin position="1"/>
        <end position="25"/>
    </location>
</feature>
<evidence type="ECO:0000256" key="3">
    <source>
        <dbReference type="ARBA" id="ARBA00023002"/>
    </source>
</evidence>
<dbReference type="RefSeq" id="WP_154738223.1">
    <property type="nucleotide sequence ID" value="NZ_WMBQ01000001.1"/>
</dbReference>
<name>A0A6I3KGT1_9HYPH</name>
<dbReference type="EMBL" id="WMBQ01000001">
    <property type="protein sequence ID" value="MTD93708.1"/>
    <property type="molecule type" value="Genomic_DNA"/>
</dbReference>
<organism evidence="5 6">
    <name type="scientific">Hyphomicrobium album</name>
    <dbReference type="NCBI Taxonomy" id="2665159"/>
    <lineage>
        <taxon>Bacteria</taxon>
        <taxon>Pseudomonadati</taxon>
        <taxon>Pseudomonadota</taxon>
        <taxon>Alphaproteobacteria</taxon>
        <taxon>Hyphomicrobiales</taxon>
        <taxon>Hyphomicrobiaceae</taxon>
        <taxon>Hyphomicrobium</taxon>
    </lineage>
</organism>
<evidence type="ECO:0000256" key="2">
    <source>
        <dbReference type="ARBA" id="ARBA00022643"/>
    </source>
</evidence>
<keyword evidence="4" id="KW-0732">Signal</keyword>
<dbReference type="Gene3D" id="3.20.20.70">
    <property type="entry name" value="Aldolase class I"/>
    <property type="match status" value="1"/>
</dbReference>
<dbReference type="AlphaFoldDB" id="A0A6I3KGT1"/>